<evidence type="ECO:0000256" key="4">
    <source>
        <dbReference type="SAM" id="MobiDB-lite"/>
    </source>
</evidence>
<reference evidence="6" key="1">
    <citation type="journal article" date="2023" name="Mol. Phylogenet. Evol.">
        <title>Genome-scale phylogeny and comparative genomics of the fungal order Sordariales.</title>
        <authorList>
            <person name="Hensen N."/>
            <person name="Bonometti L."/>
            <person name="Westerberg I."/>
            <person name="Brannstrom I.O."/>
            <person name="Guillou S."/>
            <person name="Cros-Aarteil S."/>
            <person name="Calhoun S."/>
            <person name="Haridas S."/>
            <person name="Kuo A."/>
            <person name="Mondo S."/>
            <person name="Pangilinan J."/>
            <person name="Riley R."/>
            <person name="LaButti K."/>
            <person name="Andreopoulos B."/>
            <person name="Lipzen A."/>
            <person name="Chen C."/>
            <person name="Yan M."/>
            <person name="Daum C."/>
            <person name="Ng V."/>
            <person name="Clum A."/>
            <person name="Steindorff A."/>
            <person name="Ohm R.A."/>
            <person name="Martin F."/>
            <person name="Silar P."/>
            <person name="Natvig D.O."/>
            <person name="Lalanne C."/>
            <person name="Gautier V."/>
            <person name="Ament-Velasquez S.L."/>
            <person name="Kruys A."/>
            <person name="Hutchinson M.I."/>
            <person name="Powell A.J."/>
            <person name="Barry K."/>
            <person name="Miller A.N."/>
            <person name="Grigoriev I.V."/>
            <person name="Debuchy R."/>
            <person name="Gladieux P."/>
            <person name="Hiltunen Thoren M."/>
            <person name="Johannesson H."/>
        </authorList>
    </citation>
    <scope>NUCLEOTIDE SEQUENCE</scope>
    <source>
        <strain evidence="6">PSN324</strain>
    </source>
</reference>
<dbReference type="GO" id="GO:0004519">
    <property type="term" value="F:endonuclease activity"/>
    <property type="evidence" value="ECO:0007669"/>
    <property type="project" value="UniProtKB-KW"/>
</dbReference>
<feature type="compositionally biased region" description="Basic and acidic residues" evidence="4">
    <location>
        <begin position="173"/>
        <end position="184"/>
    </location>
</feature>
<evidence type="ECO:0000313" key="6">
    <source>
        <dbReference type="EMBL" id="KAK4463380.1"/>
    </source>
</evidence>
<dbReference type="AlphaFoldDB" id="A0AAV9HTS3"/>
<dbReference type="GO" id="GO:0003684">
    <property type="term" value="F:damaged DNA binding"/>
    <property type="evidence" value="ECO:0007669"/>
    <property type="project" value="TreeGrafter"/>
</dbReference>
<keyword evidence="6" id="KW-0540">Nuclease</keyword>
<accession>A0AAV9HTS3</accession>
<keyword evidence="7" id="KW-1185">Reference proteome</keyword>
<keyword evidence="2" id="KW-0227">DNA damage</keyword>
<comment type="subcellular location">
    <subcellularLocation>
        <location evidence="1">Nucleus</location>
    </subcellularLocation>
</comment>
<feature type="region of interest" description="Disordered" evidence="4">
    <location>
        <begin position="173"/>
        <end position="450"/>
    </location>
</feature>
<evidence type="ECO:0000256" key="3">
    <source>
        <dbReference type="ARBA" id="ARBA00023242"/>
    </source>
</evidence>
<keyword evidence="6" id="KW-0255">Endonuclease</keyword>
<gene>
    <name evidence="6" type="ORF">QBC42DRAFT_199156</name>
</gene>
<dbReference type="EMBL" id="MU864960">
    <property type="protein sequence ID" value="KAK4463380.1"/>
    <property type="molecule type" value="Genomic_DNA"/>
</dbReference>
<dbReference type="InterPro" id="IPR013882">
    <property type="entry name" value="Ctp1_C"/>
</dbReference>
<evidence type="ECO:0000313" key="7">
    <source>
        <dbReference type="Proteomes" id="UP001321749"/>
    </source>
</evidence>
<dbReference type="GO" id="GO:0005634">
    <property type="term" value="C:nucleus"/>
    <property type="evidence" value="ECO:0007669"/>
    <property type="project" value="UniProtKB-SubCell"/>
</dbReference>
<keyword evidence="6" id="KW-0378">Hydrolase</keyword>
<feature type="region of interest" description="Disordered" evidence="4">
    <location>
        <begin position="462"/>
        <end position="531"/>
    </location>
</feature>
<sequence length="706" mass="79221">MDAWTYRARPSLFAALEKVCDAIGEDLKTAIETREEHKHAILQDELEQLRAVATKAERLERENRNLRQELIELREQRKQDASSTRKDGFSSRQPLSDVAPNQAAGRRGDDSAPASTSDEKDWKKECAKITNKYVLLNDRYEKLSQKARQFRDDKDGWLKYAEMLERKVQRLDKKLQEKETKPTADEQPEIATGERALPDAPNASFISNPESASGSKEADDTTTDSRPNRARSMPPMPAGEETMSGDDNDADELPRIPPNLRNDEEQAVEAVKIKDEPSSDGPTIVFERSLRKRKHTDDKNGMPPPSRKIKTEPHTSSDPVVTGEATAFSPHESIDLDDDVAMPTPKKQRPLWMQNLRGEEVTPNPRADISRPLLPRPLIDTPPTTPMLGRDMPGRLASSEQPKNKVAKPSKDGNWTLKAGVADVAEDNSEALNPPEPRRAGNASEMQRPSAGGRLQTLLNHLTPQSDVTPVRPTRPGTNTPRFEPGAVESPLDGRQGGKALVKDAEQVTPAPRQRQGNLGSSNKPTPVPLRNTPVAQLRVSDFKVNPKYNNGYKYAFEEVVRNKADRAQLMGCTDYNCCGRHYRALAESELSAGGTAALSRAADVKMMEMYLGGAADQLKDMTREERTEVWIRAKAQDMANRFGKHRHRFTRQASPPGYWNPDFPTTQEMEENREEAARRERQQVEERWREATRPGGGGRWLFRDE</sequence>
<dbReference type="GO" id="GO:0010792">
    <property type="term" value="P:DNA double-strand break processing involved in repair via single-strand annealing"/>
    <property type="evidence" value="ECO:0007669"/>
    <property type="project" value="TreeGrafter"/>
</dbReference>
<comment type="caution">
    <text evidence="6">The sequence shown here is derived from an EMBL/GenBank/DDBJ whole genome shotgun (WGS) entry which is preliminary data.</text>
</comment>
<feature type="compositionally biased region" description="Polar residues" evidence="4">
    <location>
        <begin position="204"/>
        <end position="214"/>
    </location>
</feature>
<feature type="compositionally biased region" description="Polar residues" evidence="4">
    <location>
        <begin position="515"/>
        <end position="525"/>
    </location>
</feature>
<proteinExistence type="predicted"/>
<dbReference type="Proteomes" id="UP001321749">
    <property type="component" value="Unassembled WGS sequence"/>
</dbReference>
<feature type="region of interest" description="Disordered" evidence="4">
    <location>
        <begin position="651"/>
        <end position="706"/>
    </location>
</feature>
<keyword evidence="3" id="KW-0539">Nucleus</keyword>
<evidence type="ECO:0000256" key="2">
    <source>
        <dbReference type="ARBA" id="ARBA00022763"/>
    </source>
</evidence>
<evidence type="ECO:0000256" key="1">
    <source>
        <dbReference type="ARBA" id="ARBA00004123"/>
    </source>
</evidence>
<dbReference type="InterPro" id="IPR033316">
    <property type="entry name" value="RBBP8-like"/>
</dbReference>
<dbReference type="Pfam" id="PF08573">
    <property type="entry name" value="SAE2"/>
    <property type="match status" value="1"/>
</dbReference>
<reference evidence="6" key="2">
    <citation type="submission" date="2023-06" db="EMBL/GenBank/DDBJ databases">
        <authorList>
            <consortium name="Lawrence Berkeley National Laboratory"/>
            <person name="Mondo S.J."/>
            <person name="Hensen N."/>
            <person name="Bonometti L."/>
            <person name="Westerberg I."/>
            <person name="Brannstrom I.O."/>
            <person name="Guillou S."/>
            <person name="Cros-Aarteil S."/>
            <person name="Calhoun S."/>
            <person name="Haridas S."/>
            <person name="Kuo A."/>
            <person name="Pangilinan J."/>
            <person name="Riley R."/>
            <person name="Labutti K."/>
            <person name="Andreopoulos B."/>
            <person name="Lipzen A."/>
            <person name="Chen C."/>
            <person name="Yanf M."/>
            <person name="Daum C."/>
            <person name="Ng V."/>
            <person name="Clum A."/>
            <person name="Steindorff A."/>
            <person name="Ohm R."/>
            <person name="Martin F."/>
            <person name="Silar P."/>
            <person name="Natvig D."/>
            <person name="Lalanne C."/>
            <person name="Gautier V."/>
            <person name="Ament-Velasquez S.L."/>
            <person name="Kruys A."/>
            <person name="Hutchinson M.I."/>
            <person name="Powell A.J."/>
            <person name="Barry K."/>
            <person name="Miller A.N."/>
            <person name="Grigoriev I.V."/>
            <person name="Debuchy R."/>
            <person name="Gladieux P."/>
            <person name="Thoren M.H."/>
            <person name="Johannesson H."/>
        </authorList>
    </citation>
    <scope>NUCLEOTIDE SEQUENCE</scope>
    <source>
        <strain evidence="6">PSN324</strain>
    </source>
</reference>
<feature type="compositionally biased region" description="Basic and acidic residues" evidence="4">
    <location>
        <begin position="74"/>
        <end position="89"/>
    </location>
</feature>
<name>A0AAV9HTS3_9PEZI</name>
<feature type="compositionally biased region" description="Basic and acidic residues" evidence="4">
    <location>
        <begin position="675"/>
        <end position="693"/>
    </location>
</feature>
<organism evidence="6 7">
    <name type="scientific">Cladorrhinum samala</name>
    <dbReference type="NCBI Taxonomy" id="585594"/>
    <lineage>
        <taxon>Eukaryota</taxon>
        <taxon>Fungi</taxon>
        <taxon>Dikarya</taxon>
        <taxon>Ascomycota</taxon>
        <taxon>Pezizomycotina</taxon>
        <taxon>Sordariomycetes</taxon>
        <taxon>Sordariomycetidae</taxon>
        <taxon>Sordariales</taxon>
        <taxon>Podosporaceae</taxon>
        <taxon>Cladorrhinum</taxon>
    </lineage>
</organism>
<feature type="region of interest" description="Disordered" evidence="4">
    <location>
        <begin position="74"/>
        <end position="122"/>
    </location>
</feature>
<evidence type="ECO:0000259" key="5">
    <source>
        <dbReference type="Pfam" id="PF08573"/>
    </source>
</evidence>
<dbReference type="PANTHER" id="PTHR15107:SF0">
    <property type="entry name" value="DNA ENDONUCLEASE ACTIVATOR CTP1 C-TERMINAL DOMAIN-CONTAINING PROTEIN"/>
    <property type="match status" value="1"/>
</dbReference>
<protein>
    <submittedName>
        <fullName evidence="6">DNA repair protein endonuclease SAE2/CtIP C-terminus-domain-containing protein</fullName>
    </submittedName>
</protein>
<dbReference type="PANTHER" id="PTHR15107">
    <property type="entry name" value="RETINOBLASTOMA BINDING PROTEIN 8"/>
    <property type="match status" value="1"/>
</dbReference>
<feature type="domain" description="DNA endonuclease activator Ctp1 C-terminal" evidence="5">
    <location>
        <begin position="556"/>
        <end position="669"/>
    </location>
</feature>